<dbReference type="InterPro" id="IPR006091">
    <property type="entry name" value="Acyl-CoA_Oxase/DH_mid-dom"/>
</dbReference>
<evidence type="ECO:0000313" key="8">
    <source>
        <dbReference type="EMBL" id="MBL0389825.1"/>
    </source>
</evidence>
<comment type="caution">
    <text evidence="8">The sequence shown here is derived from an EMBL/GenBank/DDBJ whole genome shotgun (WGS) entry which is preliminary data.</text>
</comment>
<dbReference type="InterPro" id="IPR046373">
    <property type="entry name" value="Acyl-CoA_Oxase/DH_mid-dom_sf"/>
</dbReference>
<organism evidence="8 9">
    <name type="scientific">Ramlibacter monticola</name>
    <dbReference type="NCBI Taxonomy" id="1926872"/>
    <lineage>
        <taxon>Bacteria</taxon>
        <taxon>Pseudomonadati</taxon>
        <taxon>Pseudomonadota</taxon>
        <taxon>Betaproteobacteria</taxon>
        <taxon>Burkholderiales</taxon>
        <taxon>Comamonadaceae</taxon>
        <taxon>Ramlibacter</taxon>
    </lineage>
</organism>
<dbReference type="Gene3D" id="1.10.540.10">
    <property type="entry name" value="Acyl-CoA dehydrogenase/oxidase, N-terminal domain"/>
    <property type="match status" value="1"/>
</dbReference>
<sequence>MNPYLDDDLLTLAHHARRFADERIAPGFLERDKTRVLDRRLMREMGEMGFIAPELPERFSGQGTGCLAAGVIHEEIARADLSMSYINLLASLNGQILAHHGRPEVVQPWLEKLTRGEALFAIALTEPRGGSDAAQLRLRVERVGDEYVINGEKTSISAADQADAIVVFGRTGTVDSGAHGVTALLVPADVPGLTRSRFDCHGQRAIGRGSLFFENVRIPVDHRLGEENKGFVQVMQGFDFSRALIGLQVLAVARAALDETWAYVAEREAFGKPLSAFQGVSHPLAEYDTQVEAARLLCLQTLWLKDKGAPHSAEAAMCKWWGPKLAYDAIHQCLLLSGHGGYDRGLMEQRLRDVLGFQLGDGTAQIMKTVIARARAGRAAVPA</sequence>
<evidence type="ECO:0000256" key="2">
    <source>
        <dbReference type="ARBA" id="ARBA00009347"/>
    </source>
</evidence>
<dbReference type="InterPro" id="IPR009100">
    <property type="entry name" value="AcylCoA_DH/oxidase_NM_dom_sf"/>
</dbReference>
<dbReference type="GO" id="GO:0003995">
    <property type="term" value="F:acyl-CoA dehydrogenase activity"/>
    <property type="evidence" value="ECO:0007669"/>
    <property type="project" value="TreeGrafter"/>
</dbReference>
<comment type="similarity">
    <text evidence="2">Belongs to the acyl-CoA dehydrogenase family.</text>
</comment>
<dbReference type="SUPFAM" id="SSF47203">
    <property type="entry name" value="Acyl-CoA dehydrogenase C-terminal domain-like"/>
    <property type="match status" value="1"/>
</dbReference>
<name>A0A936YSW8_9BURK</name>
<evidence type="ECO:0000256" key="4">
    <source>
        <dbReference type="ARBA" id="ARBA00022827"/>
    </source>
</evidence>
<evidence type="ECO:0000259" key="5">
    <source>
        <dbReference type="Pfam" id="PF00441"/>
    </source>
</evidence>
<gene>
    <name evidence="8" type="primary">aliB</name>
    <name evidence="8" type="ORF">JJ685_01585</name>
</gene>
<keyword evidence="3" id="KW-0285">Flavoprotein</keyword>
<dbReference type="InterPro" id="IPR009075">
    <property type="entry name" value="AcylCo_DH/oxidase_C"/>
</dbReference>
<dbReference type="Proteomes" id="UP000599109">
    <property type="component" value="Unassembled WGS sequence"/>
</dbReference>
<dbReference type="InterPro" id="IPR037069">
    <property type="entry name" value="AcylCoA_DH/ox_N_sf"/>
</dbReference>
<proteinExistence type="inferred from homology"/>
<evidence type="ECO:0000313" key="9">
    <source>
        <dbReference type="Proteomes" id="UP000599109"/>
    </source>
</evidence>
<feature type="domain" description="Acyl-CoA dehydrogenase/oxidase N-terminal" evidence="7">
    <location>
        <begin position="9"/>
        <end position="117"/>
    </location>
</feature>
<dbReference type="EMBL" id="JAEQNE010000001">
    <property type="protein sequence ID" value="MBL0389825.1"/>
    <property type="molecule type" value="Genomic_DNA"/>
</dbReference>
<dbReference type="GO" id="GO:0050660">
    <property type="term" value="F:flavin adenine dinucleotide binding"/>
    <property type="evidence" value="ECO:0007669"/>
    <property type="project" value="InterPro"/>
</dbReference>
<dbReference type="InterPro" id="IPR017620">
    <property type="entry name" value="Cyc-hxne_CoA_dehydrogenase"/>
</dbReference>
<evidence type="ECO:0000256" key="3">
    <source>
        <dbReference type="ARBA" id="ARBA00022630"/>
    </source>
</evidence>
<keyword evidence="9" id="KW-1185">Reference proteome</keyword>
<dbReference type="Gene3D" id="2.40.110.10">
    <property type="entry name" value="Butyryl-CoA Dehydrogenase, subunit A, domain 2"/>
    <property type="match status" value="1"/>
</dbReference>
<dbReference type="InterPro" id="IPR036250">
    <property type="entry name" value="AcylCo_DH-like_C"/>
</dbReference>
<dbReference type="PANTHER" id="PTHR43884">
    <property type="entry name" value="ACYL-COA DEHYDROGENASE"/>
    <property type="match status" value="1"/>
</dbReference>
<dbReference type="SUPFAM" id="SSF56645">
    <property type="entry name" value="Acyl-CoA dehydrogenase NM domain-like"/>
    <property type="match status" value="1"/>
</dbReference>
<evidence type="ECO:0000259" key="7">
    <source>
        <dbReference type="Pfam" id="PF02771"/>
    </source>
</evidence>
<protein>
    <submittedName>
        <fullName evidence="8">Cyclohexanecarboxyl-CoA dehydrogenase</fullName>
    </submittedName>
</protein>
<evidence type="ECO:0000256" key="1">
    <source>
        <dbReference type="ARBA" id="ARBA00001974"/>
    </source>
</evidence>
<comment type="cofactor">
    <cofactor evidence="1">
        <name>FAD</name>
        <dbReference type="ChEBI" id="CHEBI:57692"/>
    </cofactor>
</comment>
<dbReference type="Pfam" id="PF00441">
    <property type="entry name" value="Acyl-CoA_dh_1"/>
    <property type="match status" value="1"/>
</dbReference>
<reference evidence="8 9" key="1">
    <citation type="journal article" date="2017" name="Int. J. Syst. Evol. Microbiol.">
        <title>Ramlibacter monticola sp. nov., isolated from forest soil.</title>
        <authorList>
            <person name="Chaudhary D.K."/>
            <person name="Kim J."/>
        </authorList>
    </citation>
    <scope>NUCLEOTIDE SEQUENCE [LARGE SCALE GENOMIC DNA]</scope>
    <source>
        <strain evidence="8 9">KACC 19175</strain>
    </source>
</reference>
<dbReference type="PANTHER" id="PTHR43884:SF37">
    <property type="entry name" value="ACYL-COA DEHYDROGENASE"/>
    <property type="match status" value="1"/>
</dbReference>
<dbReference type="Gene3D" id="1.20.140.10">
    <property type="entry name" value="Butyryl-CoA Dehydrogenase, subunit A, domain 3"/>
    <property type="match status" value="1"/>
</dbReference>
<keyword evidence="4" id="KW-0274">FAD</keyword>
<dbReference type="RefSeq" id="WP_201672421.1">
    <property type="nucleotide sequence ID" value="NZ_JAEQNE010000001.1"/>
</dbReference>
<dbReference type="Pfam" id="PF02771">
    <property type="entry name" value="Acyl-CoA_dh_N"/>
    <property type="match status" value="1"/>
</dbReference>
<feature type="domain" description="Acyl-CoA oxidase/dehydrogenase middle" evidence="6">
    <location>
        <begin position="121"/>
        <end position="216"/>
    </location>
</feature>
<dbReference type="Pfam" id="PF02770">
    <property type="entry name" value="Acyl-CoA_dh_M"/>
    <property type="match status" value="1"/>
</dbReference>
<dbReference type="NCBIfam" id="TIGR03207">
    <property type="entry name" value="cyc_hxne_CoA_dh"/>
    <property type="match status" value="1"/>
</dbReference>
<dbReference type="InterPro" id="IPR013786">
    <property type="entry name" value="AcylCoA_DH/ox_N"/>
</dbReference>
<feature type="domain" description="Acyl-CoA dehydrogenase/oxidase C-terminal" evidence="5">
    <location>
        <begin position="228"/>
        <end position="374"/>
    </location>
</feature>
<evidence type="ECO:0000259" key="6">
    <source>
        <dbReference type="Pfam" id="PF02770"/>
    </source>
</evidence>
<dbReference type="AlphaFoldDB" id="A0A936YSW8"/>
<accession>A0A936YSW8</accession>